<dbReference type="Gene3D" id="1.20.1050.10">
    <property type="match status" value="1"/>
</dbReference>
<keyword evidence="2" id="KW-0808">Transferase</keyword>
<keyword evidence="3" id="KW-1185">Reference proteome</keyword>
<dbReference type="PROSITE" id="PS50404">
    <property type="entry name" value="GST_NTER"/>
    <property type="match status" value="1"/>
</dbReference>
<evidence type="ECO:0000259" key="1">
    <source>
        <dbReference type="PROSITE" id="PS50404"/>
    </source>
</evidence>
<dbReference type="CDD" id="cd03049">
    <property type="entry name" value="GST_N_3"/>
    <property type="match status" value="1"/>
</dbReference>
<dbReference type="GO" id="GO:0005737">
    <property type="term" value="C:cytoplasm"/>
    <property type="evidence" value="ECO:0007669"/>
    <property type="project" value="TreeGrafter"/>
</dbReference>
<dbReference type="GO" id="GO:0016740">
    <property type="term" value="F:transferase activity"/>
    <property type="evidence" value="ECO:0007669"/>
    <property type="project" value="UniProtKB-KW"/>
</dbReference>
<protein>
    <submittedName>
        <fullName evidence="2">Glutathione S-transferase</fullName>
    </submittedName>
</protein>
<dbReference type="InterPro" id="IPR036282">
    <property type="entry name" value="Glutathione-S-Trfase_C_sf"/>
</dbReference>
<dbReference type="RefSeq" id="WP_182532262.1">
    <property type="nucleotide sequence ID" value="NZ_JACGXL010000006.1"/>
</dbReference>
<accession>A0A839EZI3</accession>
<dbReference type="EMBL" id="JACGXL010000006">
    <property type="protein sequence ID" value="MBA8889215.1"/>
    <property type="molecule type" value="Genomic_DNA"/>
</dbReference>
<evidence type="ECO:0000313" key="2">
    <source>
        <dbReference type="EMBL" id="MBA8889215.1"/>
    </source>
</evidence>
<gene>
    <name evidence="2" type="ORF">FHW12_003458</name>
</gene>
<dbReference type="SUPFAM" id="SSF47616">
    <property type="entry name" value="GST C-terminal domain-like"/>
    <property type="match status" value="1"/>
</dbReference>
<dbReference type="PANTHER" id="PTHR43968:SF6">
    <property type="entry name" value="GLUTATHIONE S-TRANSFERASE OMEGA"/>
    <property type="match status" value="1"/>
</dbReference>
<feature type="domain" description="GST N-terminal" evidence="1">
    <location>
        <begin position="1"/>
        <end position="82"/>
    </location>
</feature>
<organism evidence="2 3">
    <name type="scientific">Dokdonella fugitiva</name>
    <dbReference type="NCBI Taxonomy" id="328517"/>
    <lineage>
        <taxon>Bacteria</taxon>
        <taxon>Pseudomonadati</taxon>
        <taxon>Pseudomonadota</taxon>
        <taxon>Gammaproteobacteria</taxon>
        <taxon>Lysobacterales</taxon>
        <taxon>Rhodanobacteraceae</taxon>
        <taxon>Dokdonella</taxon>
    </lineage>
</organism>
<dbReference type="Proteomes" id="UP000550401">
    <property type="component" value="Unassembled WGS sequence"/>
</dbReference>
<dbReference type="Pfam" id="PF13410">
    <property type="entry name" value="GST_C_2"/>
    <property type="match status" value="1"/>
</dbReference>
<evidence type="ECO:0000313" key="3">
    <source>
        <dbReference type="Proteomes" id="UP000550401"/>
    </source>
</evidence>
<dbReference type="InterPro" id="IPR036249">
    <property type="entry name" value="Thioredoxin-like_sf"/>
</dbReference>
<comment type="caution">
    <text evidence="2">The sequence shown here is derived from an EMBL/GenBank/DDBJ whole genome shotgun (WGS) entry which is preliminary data.</text>
</comment>
<dbReference type="PANTHER" id="PTHR43968">
    <property type="match status" value="1"/>
</dbReference>
<dbReference type="InterPro" id="IPR004045">
    <property type="entry name" value="Glutathione_S-Trfase_N"/>
</dbReference>
<sequence length="210" mass="23117">MKLLYQSHSPYARKVLVAAHELGLAGKLEVIHHETSPLLRNDLVFACNPLGKVPVLVLDDGFALFDSDVICAWLDGLHGHARLIPADAPRRWRALRLQALAQGIADAGIAVRWESERRPPALRWVDLRDGQLGKIAAACDLLERELDDDAAGIGAPDIGAIALATALSWIDFRGVYAFRDDRPRLAAWYTRFAARPSMRATALSGDTHDR</sequence>
<name>A0A839EZI3_9GAMM</name>
<dbReference type="Pfam" id="PF13409">
    <property type="entry name" value="GST_N_2"/>
    <property type="match status" value="1"/>
</dbReference>
<dbReference type="AlphaFoldDB" id="A0A839EZI3"/>
<proteinExistence type="predicted"/>
<reference evidence="2 3" key="1">
    <citation type="submission" date="2020-07" db="EMBL/GenBank/DDBJ databases">
        <title>Genomic Encyclopedia of Type Strains, Phase IV (KMG-V): Genome sequencing to study the core and pangenomes of soil and plant-associated prokaryotes.</title>
        <authorList>
            <person name="Whitman W."/>
        </authorList>
    </citation>
    <scope>NUCLEOTIDE SEQUENCE [LARGE SCALE GENOMIC DNA]</scope>
    <source>
        <strain evidence="2 3">RH2WT43</strain>
    </source>
</reference>
<dbReference type="CDD" id="cd03205">
    <property type="entry name" value="GST_C_6"/>
    <property type="match status" value="1"/>
</dbReference>
<dbReference type="Gene3D" id="3.40.30.10">
    <property type="entry name" value="Glutaredoxin"/>
    <property type="match status" value="1"/>
</dbReference>
<dbReference type="InterPro" id="IPR050983">
    <property type="entry name" value="GST_Omega/HSP26"/>
</dbReference>
<dbReference type="SUPFAM" id="SSF52833">
    <property type="entry name" value="Thioredoxin-like"/>
    <property type="match status" value="1"/>
</dbReference>